<sequence>MIRIEIGTGNEAFRPGQAEGWRQEAAWLLHDLADRIHSGRALPLVLRDYNGNRVGLAELEPETISAPAGERETA</sequence>
<keyword evidence="2" id="KW-1185">Reference proteome</keyword>
<name>A0A934R3Q4_9BACT</name>
<evidence type="ECO:0000313" key="1">
    <source>
        <dbReference type="EMBL" id="MBK1815731.1"/>
    </source>
</evidence>
<evidence type="ECO:0000313" key="2">
    <source>
        <dbReference type="Proteomes" id="UP000600139"/>
    </source>
</evidence>
<comment type="caution">
    <text evidence="1">The sequence shown here is derived from an EMBL/GenBank/DDBJ whole genome shotgun (WGS) entry which is preliminary data.</text>
</comment>
<protein>
    <submittedName>
        <fullName evidence="1">Uncharacterized protein</fullName>
    </submittedName>
</protein>
<proteinExistence type="predicted"/>
<gene>
    <name evidence="1" type="ORF">JIN84_08890</name>
</gene>
<dbReference type="AlphaFoldDB" id="A0A934R3Q4"/>
<dbReference type="EMBL" id="JAENIK010000009">
    <property type="protein sequence ID" value="MBK1815731.1"/>
    <property type="molecule type" value="Genomic_DNA"/>
</dbReference>
<reference evidence="1" key="1">
    <citation type="submission" date="2021-01" db="EMBL/GenBank/DDBJ databases">
        <title>Modified the classification status of verrucomicrobia.</title>
        <authorList>
            <person name="Feng X."/>
        </authorList>
    </citation>
    <scope>NUCLEOTIDE SEQUENCE</scope>
    <source>
        <strain evidence="1">JCM 18052</strain>
    </source>
</reference>
<dbReference type="RefSeq" id="WP_200350688.1">
    <property type="nucleotide sequence ID" value="NZ_BAABHZ010000008.1"/>
</dbReference>
<dbReference type="Proteomes" id="UP000600139">
    <property type="component" value="Unassembled WGS sequence"/>
</dbReference>
<accession>A0A934R3Q4</accession>
<organism evidence="1 2">
    <name type="scientific">Luteolibacter yonseiensis</name>
    <dbReference type="NCBI Taxonomy" id="1144680"/>
    <lineage>
        <taxon>Bacteria</taxon>
        <taxon>Pseudomonadati</taxon>
        <taxon>Verrucomicrobiota</taxon>
        <taxon>Verrucomicrobiia</taxon>
        <taxon>Verrucomicrobiales</taxon>
        <taxon>Verrucomicrobiaceae</taxon>
        <taxon>Luteolibacter</taxon>
    </lineage>
</organism>